<keyword evidence="14" id="KW-1185">Reference proteome</keyword>
<dbReference type="InParanoid" id="A7ST76"/>
<evidence type="ECO:0000259" key="12">
    <source>
        <dbReference type="Pfam" id="PF10258"/>
    </source>
</evidence>
<protein>
    <recommendedName>
        <fullName evidence="4">Phosphorylated adapter RNA export protein</fullName>
    </recommendedName>
    <alternativeName>
        <fullName evidence="10">RNA U small nuclear RNA export adapter protein</fullName>
    </alternativeName>
</protein>
<evidence type="ECO:0000313" key="14">
    <source>
        <dbReference type="Proteomes" id="UP000001593"/>
    </source>
</evidence>
<feature type="domain" description="Phosphorylated adapter RNA export protein RNA-binding" evidence="12">
    <location>
        <begin position="225"/>
        <end position="307"/>
    </location>
</feature>
<evidence type="ECO:0000256" key="9">
    <source>
        <dbReference type="ARBA" id="ARBA00023242"/>
    </source>
</evidence>
<dbReference type="PANTHER" id="PTHR13135">
    <property type="entry name" value="CYTOSOLIC RESINIFERATOXIN BINDING PROTEIN RBP-26"/>
    <property type="match status" value="1"/>
</dbReference>
<proteinExistence type="inferred from homology"/>
<dbReference type="GO" id="GO:0005634">
    <property type="term" value="C:nucleus"/>
    <property type="evidence" value="ECO:0007669"/>
    <property type="project" value="UniProtKB-SubCell"/>
</dbReference>
<evidence type="ECO:0000256" key="3">
    <source>
        <dbReference type="ARBA" id="ARBA00006094"/>
    </source>
</evidence>
<dbReference type="Gene3D" id="1.10.10.1440">
    <property type="entry name" value="PHAX RNA-binding domain"/>
    <property type="match status" value="1"/>
</dbReference>
<keyword evidence="6" id="KW-0963">Cytoplasm</keyword>
<dbReference type="Pfam" id="PF10258">
    <property type="entry name" value="PHAX_RNA-bd"/>
    <property type="match status" value="1"/>
</dbReference>
<sequence>MAAEGRSVDEDVLLEVDVGFNEFDDELLNEDELISETAASSKDEVQRKSNEAKSEDKKTSNCELQNVRESRKPSKDKINNKTLVNEDGEISSPNEDMDIDLQTTDVRNDSSKRHEGADDSYGKNKGIRTRRSDRTVIHKRGLDASSDEKMDLDEPNQVKRLKIGDFHTVGGKLAEQKKKRGGVKKRSRMSKYLLLREEQQRHVRPSTDHLFVPLTITENDSTEDIAKELADRLEEAKTDLIHRVVKCIGHTKALQLFEETLEIQEQGGIPTANKDRRRTSGGVFLYLLKAKEYATKEQVKEIYKIYKKNC</sequence>
<accession>A7ST76</accession>
<evidence type="ECO:0000256" key="5">
    <source>
        <dbReference type="ARBA" id="ARBA00022448"/>
    </source>
</evidence>
<name>A7ST76_NEMVE</name>
<dbReference type="InterPro" id="IPR039047">
    <property type="entry name" value="PHAX"/>
</dbReference>
<comment type="subcellular location">
    <subcellularLocation>
        <location evidence="2">Cytoplasm</location>
    </subcellularLocation>
    <subcellularLocation>
        <location evidence="1">Nucleus</location>
    </subcellularLocation>
</comment>
<gene>
    <name evidence="13" type="ORF">NEMVEDRAFT_v1g247256</name>
</gene>
<feature type="compositionally biased region" description="Basic and acidic residues" evidence="11">
    <location>
        <begin position="41"/>
        <end position="79"/>
    </location>
</feature>
<dbReference type="PANTHER" id="PTHR13135:SF0">
    <property type="entry name" value="PHOSPHORYLATED ADAPTER RNA EXPORT PROTEIN"/>
    <property type="match status" value="1"/>
</dbReference>
<dbReference type="GO" id="GO:0005737">
    <property type="term" value="C:cytoplasm"/>
    <property type="evidence" value="ECO:0007669"/>
    <property type="project" value="UniProtKB-SubCell"/>
</dbReference>
<feature type="compositionally biased region" description="Acidic residues" evidence="11">
    <location>
        <begin position="25"/>
        <end position="34"/>
    </location>
</feature>
<evidence type="ECO:0000256" key="11">
    <source>
        <dbReference type="SAM" id="MobiDB-lite"/>
    </source>
</evidence>
<dbReference type="InterPro" id="IPR038092">
    <property type="entry name" value="PHAX_RNA-binding_sf"/>
</dbReference>
<dbReference type="InterPro" id="IPR019385">
    <property type="entry name" value="PHAX_RNA-binding_domain"/>
</dbReference>
<feature type="compositionally biased region" description="Basic and acidic residues" evidence="11">
    <location>
        <begin position="106"/>
        <end position="122"/>
    </location>
</feature>
<dbReference type="FunFam" id="1.10.10.1440:FF:000001">
    <property type="entry name" value="phosphorylated adapter RNA export protein-like"/>
    <property type="match status" value="1"/>
</dbReference>
<dbReference type="GO" id="GO:0006408">
    <property type="term" value="P:snRNA export from nucleus"/>
    <property type="evidence" value="ECO:0007669"/>
    <property type="project" value="InterPro"/>
</dbReference>
<dbReference type="EMBL" id="DS469791">
    <property type="protein sequence ID" value="EDO33080.1"/>
    <property type="molecule type" value="Genomic_DNA"/>
</dbReference>
<evidence type="ECO:0000256" key="8">
    <source>
        <dbReference type="ARBA" id="ARBA00022927"/>
    </source>
</evidence>
<keyword evidence="9" id="KW-0539">Nucleus</keyword>
<comment type="similarity">
    <text evidence="3">Belongs to the PHAX family.</text>
</comment>
<dbReference type="OMA" id="RRIQMEG"/>
<dbReference type="GO" id="GO:0003723">
    <property type="term" value="F:RNA binding"/>
    <property type="evidence" value="ECO:0007669"/>
    <property type="project" value="UniProtKB-KW"/>
</dbReference>
<dbReference type="KEGG" id="nve:5504269"/>
<keyword evidence="5" id="KW-0813">Transport</keyword>
<evidence type="ECO:0000256" key="6">
    <source>
        <dbReference type="ARBA" id="ARBA00022490"/>
    </source>
</evidence>
<evidence type="ECO:0000256" key="2">
    <source>
        <dbReference type="ARBA" id="ARBA00004496"/>
    </source>
</evidence>
<dbReference type="eggNOG" id="KOG3948">
    <property type="taxonomic scope" value="Eukaryota"/>
</dbReference>
<evidence type="ECO:0000256" key="1">
    <source>
        <dbReference type="ARBA" id="ARBA00004123"/>
    </source>
</evidence>
<dbReference type="Proteomes" id="UP000001593">
    <property type="component" value="Unassembled WGS sequence"/>
</dbReference>
<reference evidence="13 14" key="1">
    <citation type="journal article" date="2007" name="Science">
        <title>Sea anemone genome reveals ancestral eumetazoan gene repertoire and genomic organization.</title>
        <authorList>
            <person name="Putnam N.H."/>
            <person name="Srivastava M."/>
            <person name="Hellsten U."/>
            <person name="Dirks B."/>
            <person name="Chapman J."/>
            <person name="Salamov A."/>
            <person name="Terry A."/>
            <person name="Shapiro H."/>
            <person name="Lindquist E."/>
            <person name="Kapitonov V.V."/>
            <person name="Jurka J."/>
            <person name="Genikhovich G."/>
            <person name="Grigoriev I.V."/>
            <person name="Lucas S.M."/>
            <person name="Steele R.E."/>
            <person name="Finnerty J.R."/>
            <person name="Technau U."/>
            <person name="Martindale M.Q."/>
            <person name="Rokhsar D.S."/>
        </authorList>
    </citation>
    <scope>NUCLEOTIDE SEQUENCE [LARGE SCALE GENOMIC DNA]</scope>
    <source>
        <strain evidence="14">CH2 X CH6</strain>
    </source>
</reference>
<dbReference type="HOGENOM" id="CLU_898044_0_0_1"/>
<dbReference type="STRING" id="45351.A7ST76"/>
<evidence type="ECO:0000313" key="13">
    <source>
        <dbReference type="EMBL" id="EDO33080.1"/>
    </source>
</evidence>
<dbReference type="AlphaFoldDB" id="A7ST76"/>
<keyword evidence="8" id="KW-0653">Protein transport</keyword>
<organism evidence="13 14">
    <name type="scientific">Nematostella vectensis</name>
    <name type="common">Starlet sea anemone</name>
    <dbReference type="NCBI Taxonomy" id="45351"/>
    <lineage>
        <taxon>Eukaryota</taxon>
        <taxon>Metazoa</taxon>
        <taxon>Cnidaria</taxon>
        <taxon>Anthozoa</taxon>
        <taxon>Hexacorallia</taxon>
        <taxon>Actiniaria</taxon>
        <taxon>Edwardsiidae</taxon>
        <taxon>Nematostella</taxon>
    </lineage>
</organism>
<evidence type="ECO:0000256" key="10">
    <source>
        <dbReference type="ARBA" id="ARBA00030834"/>
    </source>
</evidence>
<feature type="region of interest" description="Disordered" evidence="11">
    <location>
        <begin position="25"/>
        <end position="126"/>
    </location>
</feature>
<evidence type="ECO:0000256" key="7">
    <source>
        <dbReference type="ARBA" id="ARBA00022884"/>
    </source>
</evidence>
<dbReference type="OrthoDB" id="5986490at2759"/>
<evidence type="ECO:0000256" key="4">
    <source>
        <dbReference type="ARBA" id="ARBA00016856"/>
    </source>
</evidence>
<keyword evidence="7" id="KW-0694">RNA-binding</keyword>
<dbReference type="GO" id="GO:0015031">
    <property type="term" value="P:protein transport"/>
    <property type="evidence" value="ECO:0007669"/>
    <property type="project" value="UniProtKB-KW"/>
</dbReference>